<dbReference type="EMBL" id="LAZR01027046">
    <property type="protein sequence ID" value="KKL66930.1"/>
    <property type="molecule type" value="Genomic_DNA"/>
</dbReference>
<feature type="non-terminal residue" evidence="1">
    <location>
        <position position="50"/>
    </location>
</feature>
<sequence length="50" mass="5926">MDRTPLNIKYCRKVRCSYRNRTKCTLLVCIRPGNEKRASYFTKTNRLAEG</sequence>
<proteinExistence type="predicted"/>
<organism evidence="1">
    <name type="scientific">marine sediment metagenome</name>
    <dbReference type="NCBI Taxonomy" id="412755"/>
    <lineage>
        <taxon>unclassified sequences</taxon>
        <taxon>metagenomes</taxon>
        <taxon>ecological metagenomes</taxon>
    </lineage>
</organism>
<dbReference type="AlphaFoldDB" id="A0A0F9GBS7"/>
<name>A0A0F9GBS7_9ZZZZ</name>
<comment type="caution">
    <text evidence="1">The sequence shown here is derived from an EMBL/GenBank/DDBJ whole genome shotgun (WGS) entry which is preliminary data.</text>
</comment>
<protein>
    <submittedName>
        <fullName evidence="1">Uncharacterized protein</fullName>
    </submittedName>
</protein>
<accession>A0A0F9GBS7</accession>
<reference evidence="1" key="1">
    <citation type="journal article" date="2015" name="Nature">
        <title>Complex archaea that bridge the gap between prokaryotes and eukaryotes.</title>
        <authorList>
            <person name="Spang A."/>
            <person name="Saw J.H."/>
            <person name="Jorgensen S.L."/>
            <person name="Zaremba-Niedzwiedzka K."/>
            <person name="Martijn J."/>
            <person name="Lind A.E."/>
            <person name="van Eijk R."/>
            <person name="Schleper C."/>
            <person name="Guy L."/>
            <person name="Ettema T.J."/>
        </authorList>
    </citation>
    <scope>NUCLEOTIDE SEQUENCE</scope>
</reference>
<evidence type="ECO:0000313" key="1">
    <source>
        <dbReference type="EMBL" id="KKL66930.1"/>
    </source>
</evidence>
<gene>
    <name evidence="1" type="ORF">LCGC14_2140090</name>
</gene>